<evidence type="ECO:0000256" key="6">
    <source>
        <dbReference type="RuleBase" id="RU363050"/>
    </source>
</evidence>
<dbReference type="GO" id="GO:0000278">
    <property type="term" value="P:mitotic cell cycle"/>
    <property type="evidence" value="ECO:0000318"/>
    <property type="project" value="GO_Central"/>
</dbReference>
<dbReference type="InterPro" id="IPR007259">
    <property type="entry name" value="GCP"/>
</dbReference>
<name>H3GBZ8_PHYRM</name>
<dbReference type="VEuPathDB" id="FungiDB:KRP22_9856"/>
<dbReference type="FunCoup" id="H3GBZ8">
    <property type="interactions" value="241"/>
</dbReference>
<dbReference type="GO" id="GO:0005874">
    <property type="term" value="C:microtubule"/>
    <property type="evidence" value="ECO:0007669"/>
    <property type="project" value="UniProtKB-KW"/>
</dbReference>
<dbReference type="EnsemblProtists" id="Phyra72880">
    <property type="protein sequence ID" value="Phyra72880"/>
    <property type="gene ID" value="Phyra72880"/>
</dbReference>
<reference evidence="9" key="2">
    <citation type="submission" date="2015-06" db="UniProtKB">
        <authorList>
            <consortium name="EnsemblProtists"/>
        </authorList>
    </citation>
    <scope>IDENTIFICATION</scope>
    <source>
        <strain evidence="9">Pr102</strain>
    </source>
</reference>
<dbReference type="InterPro" id="IPR041470">
    <property type="entry name" value="GCP_N"/>
</dbReference>
<dbReference type="VEuPathDB" id="FungiDB:KRP22_9855"/>
<proteinExistence type="inferred from homology"/>
<feature type="domain" description="Gamma tubulin complex component protein N-terminal" evidence="8">
    <location>
        <begin position="3"/>
        <end position="297"/>
    </location>
</feature>
<evidence type="ECO:0000256" key="4">
    <source>
        <dbReference type="ARBA" id="ARBA00022701"/>
    </source>
</evidence>
<evidence type="ECO:0000313" key="10">
    <source>
        <dbReference type="Proteomes" id="UP000005238"/>
    </source>
</evidence>
<dbReference type="GO" id="GO:0000930">
    <property type="term" value="C:gamma-tubulin complex"/>
    <property type="evidence" value="ECO:0000318"/>
    <property type="project" value="GO_Central"/>
</dbReference>
<comment type="similarity">
    <text evidence="2 6">Belongs to the TUBGCP family.</text>
</comment>
<dbReference type="GO" id="GO:0031122">
    <property type="term" value="P:cytoplasmic microtubule organization"/>
    <property type="evidence" value="ECO:0000318"/>
    <property type="project" value="GO_Central"/>
</dbReference>
<comment type="subcellular location">
    <subcellularLocation>
        <location evidence="1 6">Cytoplasm</location>
        <location evidence="1 6">Cytoskeleton</location>
        <location evidence="1 6">Microtubule organizing center</location>
    </subcellularLocation>
</comment>
<evidence type="ECO:0000256" key="2">
    <source>
        <dbReference type="ARBA" id="ARBA00010337"/>
    </source>
</evidence>
<evidence type="ECO:0000256" key="5">
    <source>
        <dbReference type="ARBA" id="ARBA00023212"/>
    </source>
</evidence>
<dbReference type="GO" id="GO:0043015">
    <property type="term" value="F:gamma-tubulin binding"/>
    <property type="evidence" value="ECO:0000318"/>
    <property type="project" value="GO_Central"/>
</dbReference>
<keyword evidence="4 6" id="KW-0493">Microtubule</keyword>
<keyword evidence="5 6" id="KW-0206">Cytoskeleton</keyword>
<evidence type="ECO:0000256" key="1">
    <source>
        <dbReference type="ARBA" id="ARBA00004267"/>
    </source>
</evidence>
<dbReference type="VEuPathDB" id="FungiDB:KRP23_8524"/>
<evidence type="ECO:0000259" key="7">
    <source>
        <dbReference type="Pfam" id="PF04130"/>
    </source>
</evidence>
<dbReference type="PANTHER" id="PTHR19302:SF27">
    <property type="entry name" value="GAMMA-TUBULIN COMPLEX COMPONENT 4"/>
    <property type="match status" value="1"/>
</dbReference>
<dbReference type="HOGENOM" id="CLU_012029_0_0_1"/>
<dbReference type="GO" id="GO:0051321">
    <property type="term" value="P:meiotic cell cycle"/>
    <property type="evidence" value="ECO:0000318"/>
    <property type="project" value="GO_Central"/>
</dbReference>
<keyword evidence="3 6" id="KW-0963">Cytoplasm</keyword>
<dbReference type="OMA" id="RVHETFV"/>
<dbReference type="GO" id="GO:0007020">
    <property type="term" value="P:microtubule nucleation"/>
    <property type="evidence" value="ECO:0000318"/>
    <property type="project" value="GO_Central"/>
</dbReference>
<dbReference type="InterPro" id="IPR042241">
    <property type="entry name" value="GCP_C_sf"/>
</dbReference>
<dbReference type="GO" id="GO:0051225">
    <property type="term" value="P:spindle assembly"/>
    <property type="evidence" value="ECO:0000318"/>
    <property type="project" value="GO_Central"/>
</dbReference>
<organism evidence="9 10">
    <name type="scientific">Phytophthora ramorum</name>
    <name type="common">Sudden oak death agent</name>
    <dbReference type="NCBI Taxonomy" id="164328"/>
    <lineage>
        <taxon>Eukaryota</taxon>
        <taxon>Sar</taxon>
        <taxon>Stramenopiles</taxon>
        <taxon>Oomycota</taxon>
        <taxon>Peronosporomycetes</taxon>
        <taxon>Peronosporales</taxon>
        <taxon>Peronosporaceae</taxon>
        <taxon>Phytophthora</taxon>
    </lineage>
</organism>
<evidence type="ECO:0000259" key="8">
    <source>
        <dbReference type="Pfam" id="PF17681"/>
    </source>
</evidence>
<dbReference type="AlphaFoldDB" id="H3GBZ8"/>
<accession>H3GBZ8</accession>
<dbReference type="eggNOG" id="KOG2065">
    <property type="taxonomic scope" value="Eukaryota"/>
</dbReference>
<dbReference type="Gene3D" id="1.20.120.1900">
    <property type="entry name" value="Gamma-tubulin complex, C-terminal domain"/>
    <property type="match status" value="2"/>
</dbReference>
<keyword evidence="10" id="KW-1185">Reference proteome</keyword>
<dbReference type="EMBL" id="DS565998">
    <property type="status" value="NOT_ANNOTATED_CDS"/>
    <property type="molecule type" value="Genomic_DNA"/>
</dbReference>
<dbReference type="Proteomes" id="UP000005238">
    <property type="component" value="Unassembled WGS sequence"/>
</dbReference>
<evidence type="ECO:0000256" key="3">
    <source>
        <dbReference type="ARBA" id="ARBA00022490"/>
    </source>
</evidence>
<evidence type="ECO:0000313" key="9">
    <source>
        <dbReference type="EnsemblProtists" id="Phyra72880"/>
    </source>
</evidence>
<dbReference type="Pfam" id="PF04130">
    <property type="entry name" value="GCP_C_terminal"/>
    <property type="match status" value="1"/>
</dbReference>
<feature type="domain" description="Gamma tubulin complex component C-terminal" evidence="7">
    <location>
        <begin position="590"/>
        <end position="798"/>
    </location>
</feature>
<dbReference type="STRING" id="164328.H3GBZ8"/>
<reference evidence="10" key="1">
    <citation type="journal article" date="2006" name="Science">
        <title>Phytophthora genome sequences uncover evolutionary origins and mechanisms of pathogenesis.</title>
        <authorList>
            <person name="Tyler B.M."/>
            <person name="Tripathy S."/>
            <person name="Zhang X."/>
            <person name="Dehal P."/>
            <person name="Jiang R.H."/>
            <person name="Aerts A."/>
            <person name="Arredondo F.D."/>
            <person name="Baxter L."/>
            <person name="Bensasson D."/>
            <person name="Beynon J.L."/>
            <person name="Chapman J."/>
            <person name="Damasceno C.M."/>
            <person name="Dorrance A.E."/>
            <person name="Dou D."/>
            <person name="Dickerman A.W."/>
            <person name="Dubchak I.L."/>
            <person name="Garbelotto M."/>
            <person name="Gijzen M."/>
            <person name="Gordon S.G."/>
            <person name="Govers F."/>
            <person name="Grunwald N.J."/>
            <person name="Huang W."/>
            <person name="Ivors K.L."/>
            <person name="Jones R.W."/>
            <person name="Kamoun S."/>
            <person name="Krampis K."/>
            <person name="Lamour K.H."/>
            <person name="Lee M.K."/>
            <person name="McDonald W.H."/>
            <person name="Medina M."/>
            <person name="Meijer H.J."/>
            <person name="Nordberg E.K."/>
            <person name="Maclean D.J."/>
            <person name="Ospina-Giraldo M.D."/>
            <person name="Morris P.F."/>
            <person name="Phuntumart V."/>
            <person name="Putnam N.H."/>
            <person name="Rash S."/>
            <person name="Rose J.K."/>
            <person name="Sakihama Y."/>
            <person name="Salamov A.A."/>
            <person name="Savidor A."/>
            <person name="Scheuring C.F."/>
            <person name="Smith B.M."/>
            <person name="Sobral B.W."/>
            <person name="Terry A."/>
            <person name="Torto-Alalibo T.A."/>
            <person name="Win J."/>
            <person name="Xu Z."/>
            <person name="Zhang H."/>
            <person name="Grigoriev I.V."/>
            <person name="Rokhsar D.S."/>
            <person name="Boore J.L."/>
        </authorList>
    </citation>
    <scope>NUCLEOTIDE SEQUENCE [LARGE SCALE GENOMIC DNA]</scope>
    <source>
        <strain evidence="10">Pr102</strain>
    </source>
</reference>
<dbReference type="InterPro" id="IPR040457">
    <property type="entry name" value="GCP_C"/>
</dbReference>
<dbReference type="GO" id="GO:0000922">
    <property type="term" value="C:spindle pole"/>
    <property type="evidence" value="ECO:0007669"/>
    <property type="project" value="InterPro"/>
</dbReference>
<dbReference type="Pfam" id="PF17681">
    <property type="entry name" value="GCP_N_terminal"/>
    <property type="match status" value="1"/>
</dbReference>
<dbReference type="PANTHER" id="PTHR19302">
    <property type="entry name" value="GAMMA TUBULIN COMPLEX PROTEIN"/>
    <property type="match status" value="1"/>
</dbReference>
<protein>
    <recommendedName>
        <fullName evidence="6">Spindle pole body component</fullName>
    </recommendedName>
</protein>
<dbReference type="InParanoid" id="H3GBZ8"/>
<sequence>MHHELFLALLGHTGDVVQRRADGFFVRAEASFLSQAQRSVLDRLLRLGFAFSALNEFVRRAPRLPSVYLHALAQGVERLLQRYADAVVELEAKTLRTSAVFPMSNLMFELEEFMEVLPEVCGLVQRLTEVDDVKGAKILSVVYRCTSSGFPRVRKCMQELLFACHRVLFKQILAWMLYGEIVDPYREFFIKKLVDATSTDVSMAETSSEKNAVMWHQQFAVDLEAVPLDYFPTSVAESVFVIGKAVHILTRANQFCPREVQDVITAMSALARRSEFDVVAVEHEVEKVRRHVAGRLHEEVVVKSDFVGYLHVLKGFFLLSRGEVFQTFIERSFDMMLLKPTSKSEEDINHGVWREVVRELISEDDPWGHDFDMQDGYDPPRLQWKKAVLCGGGTHRSMFSLQWEQTEFLHGSHRTSLLLRNEGTLGPASLVNGSFELDYDQQAFYVSIDLAIECLPGNMNGMRVMAQVKPSCVGESGVQSSPVVEVPVDGSNPAMRVRVQYARQEVQMPSSKQVMYKKVMAVIVNDMPVLETQFDLQQTLRLHAATGEYWIGLAFSSLVRLTDWSLDKYSAKSSWREGSGSNLKENNAAVTACELWHALNLRCAARWPLQLLVTPDLLRSYGHLFQFCFRLKRVAHALELAWKSGALRSKETNGKGAAFAAGALRIRMSFVVRSLELYFQVFVIEGKFKKCVEQIESAGDFDRTKRVHETFVASVVKSCYVHTKTVTSALDELLGCCWQFAEYVLQQDAISDGSGMLSADNIAVLDQDFHRRFEFLYSVLQISEARDLLFLLDSNGFFAAERERRKQQQQ</sequence>